<comment type="caution">
    <text evidence="1">The sequence shown here is derived from an EMBL/GenBank/DDBJ whole genome shotgun (WGS) entry which is preliminary data.</text>
</comment>
<organism evidence="1 2">
    <name type="scientific">Agrobacterium vitis</name>
    <name type="common">Rhizobium vitis</name>
    <dbReference type="NCBI Taxonomy" id="373"/>
    <lineage>
        <taxon>Bacteria</taxon>
        <taxon>Pseudomonadati</taxon>
        <taxon>Pseudomonadota</taxon>
        <taxon>Alphaproteobacteria</taxon>
        <taxon>Hyphomicrobiales</taxon>
        <taxon>Rhizobiaceae</taxon>
        <taxon>Rhizobium/Agrobacterium group</taxon>
        <taxon>Agrobacterium</taxon>
    </lineage>
</organism>
<sequence length="80" mass="8921">MANLVYCQPGVKTRVIELFQASCINACYARICQQKGLDYTAIVNPDMPGQNADGTPKEIKTRNDMWLVADIFLLEKVLTA</sequence>
<accession>A0AAE2RFH8</accession>
<evidence type="ECO:0000313" key="1">
    <source>
        <dbReference type="EMBL" id="MBF2717580.1"/>
    </source>
</evidence>
<evidence type="ECO:0000313" key="2">
    <source>
        <dbReference type="Proteomes" id="UP000655037"/>
    </source>
</evidence>
<reference evidence="1" key="1">
    <citation type="submission" date="2020-11" db="EMBL/GenBank/DDBJ databases">
        <title>Agrobacterium vitis strain K377 genome.</title>
        <authorList>
            <person name="Xi H."/>
        </authorList>
    </citation>
    <scope>NUCLEOTIDE SEQUENCE</scope>
    <source>
        <strain evidence="1">K377</strain>
    </source>
</reference>
<dbReference type="RefSeq" id="WP_156532501.1">
    <property type="nucleotide sequence ID" value="NZ_JACXXJ020000005.1"/>
</dbReference>
<proteinExistence type="predicted"/>
<name>A0AAE2RFH8_AGRVI</name>
<dbReference type="Proteomes" id="UP000655037">
    <property type="component" value="Unassembled WGS sequence"/>
</dbReference>
<dbReference type="AlphaFoldDB" id="A0AAE2RFH8"/>
<gene>
    <name evidence="1" type="ORF">IEI95_025560</name>
</gene>
<protein>
    <submittedName>
        <fullName evidence="1">Glycosyltransferase family 61 protein</fullName>
    </submittedName>
</protein>
<dbReference type="EMBL" id="JACXXJ020000005">
    <property type="protein sequence ID" value="MBF2717580.1"/>
    <property type="molecule type" value="Genomic_DNA"/>
</dbReference>